<dbReference type="EMBL" id="AQHW01000015">
    <property type="protein sequence ID" value="KKB55310.1"/>
    <property type="molecule type" value="Genomic_DNA"/>
</dbReference>
<accession>A0A0F5JCR1</accession>
<dbReference type="PATRIC" id="fig|1203610.3.peg.2841"/>
<dbReference type="RefSeq" id="WP_028729670.1">
    <property type="nucleotide sequence ID" value="NZ_KE386764.1"/>
</dbReference>
<dbReference type="HOGENOM" id="CLU_060900_0_0_10"/>
<dbReference type="Proteomes" id="UP000033035">
    <property type="component" value="Unassembled WGS sequence"/>
</dbReference>
<dbReference type="Pfam" id="PF14284">
    <property type="entry name" value="PcfJ"/>
    <property type="match status" value="1"/>
</dbReference>
<organism evidence="1 2">
    <name type="scientific">Parabacteroides gordonii MS-1 = DSM 23371</name>
    <dbReference type="NCBI Taxonomy" id="1203610"/>
    <lineage>
        <taxon>Bacteria</taxon>
        <taxon>Pseudomonadati</taxon>
        <taxon>Bacteroidota</taxon>
        <taxon>Bacteroidia</taxon>
        <taxon>Bacteroidales</taxon>
        <taxon>Tannerellaceae</taxon>
        <taxon>Parabacteroides</taxon>
    </lineage>
</organism>
<evidence type="ECO:0000313" key="2">
    <source>
        <dbReference type="Proteomes" id="UP000033035"/>
    </source>
</evidence>
<protein>
    <recommendedName>
        <fullName evidence="3">PcfJ-like protein</fullName>
    </recommendedName>
</protein>
<gene>
    <name evidence="1" type="ORF">HMPREF1536_02774</name>
</gene>
<evidence type="ECO:0000313" key="1">
    <source>
        <dbReference type="EMBL" id="KKB55310.1"/>
    </source>
</evidence>
<dbReference type="AlphaFoldDB" id="A0A0F5JCR1"/>
<comment type="caution">
    <text evidence="1">The sequence shown here is derived from an EMBL/GenBank/DDBJ whole genome shotgun (WGS) entry which is preliminary data.</text>
</comment>
<evidence type="ECO:0008006" key="3">
    <source>
        <dbReference type="Google" id="ProtNLM"/>
    </source>
</evidence>
<reference evidence="1 2" key="1">
    <citation type="submission" date="2013-04" db="EMBL/GenBank/DDBJ databases">
        <title>The Genome Sequence of Parabacteroides gordonii DSM 23371.</title>
        <authorList>
            <consortium name="The Broad Institute Genomics Platform"/>
            <person name="Earl A."/>
            <person name="Ward D."/>
            <person name="Feldgarden M."/>
            <person name="Gevers D."/>
            <person name="Martens E."/>
            <person name="Sakamoto M."/>
            <person name="Benno Y."/>
            <person name="Suzuki N."/>
            <person name="Matsunaga N."/>
            <person name="Koshihara K."/>
            <person name="Seki M."/>
            <person name="Komiya H."/>
            <person name="Walker B."/>
            <person name="Young S."/>
            <person name="Zeng Q."/>
            <person name="Gargeya S."/>
            <person name="Fitzgerald M."/>
            <person name="Haas B."/>
            <person name="Abouelleil A."/>
            <person name="Allen A.W."/>
            <person name="Alvarado L."/>
            <person name="Arachchi H.M."/>
            <person name="Berlin A.M."/>
            <person name="Chapman S.B."/>
            <person name="Gainer-Dewar J."/>
            <person name="Goldberg J."/>
            <person name="Griggs A."/>
            <person name="Gujja S."/>
            <person name="Hansen M."/>
            <person name="Howarth C."/>
            <person name="Imamovic A."/>
            <person name="Ireland A."/>
            <person name="Larimer J."/>
            <person name="McCowan C."/>
            <person name="Murphy C."/>
            <person name="Pearson M."/>
            <person name="Poon T.W."/>
            <person name="Priest M."/>
            <person name="Roberts A."/>
            <person name="Saif S."/>
            <person name="Shea T."/>
            <person name="Sisk P."/>
            <person name="Sykes S."/>
            <person name="Wortman J."/>
            <person name="Nusbaum C."/>
            <person name="Birren B."/>
        </authorList>
    </citation>
    <scope>NUCLEOTIDE SEQUENCE [LARGE SCALE GENOMIC DNA]</scope>
    <source>
        <strain evidence="1 2">MS-1</strain>
    </source>
</reference>
<name>A0A0F5JCR1_9BACT</name>
<dbReference type="STRING" id="1203610.HMPREF1536_02774"/>
<sequence length="441" mass="52489">MKPKTKLQKLVVKLSAQLPKFTEKHRQWAIENVVDRIGLRLKKGIITCTHCSEVFPDTMKFEDGEIDLCPNCGSKLKIETSTRKNDFQAEYFSIITTCQGFQVFRYFMIKKEFKFGCEAQYKIAEVVQRWLLPDGRFETFAKLTNTHQYYSDAWCFESEMELRGRDKHAYNVGCDACYPVRKYLSVWRKYGFKGKMYGYYPFNFFHLISTNNQAETLLKACQFDLLCRMCAGYDDEIKRYWPSIKICMRNHYSVKDAKMWLDYLMLLSYYKKDLRNAHYVCPVNLRNAHDEYMNKRNRELAKERATFDREKAIYAEQRRKRLFEKMKEDNLKYQEQKGKFFDVQFNDGVVVVRVLRSVEEFKEEGDALNHCVFTNEYYKKTNSLVLSARIGDKHIETIEINLTTMTVNQCYGHGNNNTKYHNQILELVKKNMNLIRRRLTA</sequence>
<proteinExistence type="predicted"/>
<keyword evidence="2" id="KW-1185">Reference proteome</keyword>
<dbReference type="InterPro" id="IPR025586">
    <property type="entry name" value="PcfJ"/>
</dbReference>